<dbReference type="EMBL" id="PKUR01000002">
    <property type="protein sequence ID" value="PLW86628.1"/>
    <property type="molecule type" value="Genomic_DNA"/>
</dbReference>
<gene>
    <name evidence="2" type="ORF">C0029_09545</name>
</gene>
<organism evidence="2 3">
    <name type="scientific">Halioglobus japonicus</name>
    <dbReference type="NCBI Taxonomy" id="930805"/>
    <lineage>
        <taxon>Bacteria</taxon>
        <taxon>Pseudomonadati</taxon>
        <taxon>Pseudomonadota</taxon>
        <taxon>Gammaproteobacteria</taxon>
        <taxon>Cellvibrionales</taxon>
        <taxon>Halieaceae</taxon>
        <taxon>Halioglobus</taxon>
    </lineage>
</organism>
<evidence type="ECO:0000256" key="1">
    <source>
        <dbReference type="SAM" id="MobiDB-lite"/>
    </source>
</evidence>
<comment type="caution">
    <text evidence="2">The sequence shown here is derived from an EMBL/GenBank/DDBJ whole genome shotgun (WGS) entry which is preliminary data.</text>
</comment>
<evidence type="ECO:0008006" key="4">
    <source>
        <dbReference type="Google" id="ProtNLM"/>
    </source>
</evidence>
<accession>A0AAP8SP00</accession>
<evidence type="ECO:0000313" key="3">
    <source>
        <dbReference type="Proteomes" id="UP000235162"/>
    </source>
</evidence>
<dbReference type="Proteomes" id="UP000235162">
    <property type="component" value="Unassembled WGS sequence"/>
</dbReference>
<keyword evidence="3" id="KW-1185">Reference proteome</keyword>
<sequence>MSDCHIHKHHDHEHGPGCGHTAIMHGDHIDYLHDGHLHHPHLDHVDEHVIEISERNPDQCTAGSSPAGHEDGHVHGPSCGHEAVPHGDHIDYLVDGRLHHPHGDHCDDHGPLEIVEH</sequence>
<proteinExistence type="predicted"/>
<protein>
    <recommendedName>
        <fullName evidence="4">Threonine dehydratase</fullName>
    </recommendedName>
</protein>
<dbReference type="AlphaFoldDB" id="A0AAP8SP00"/>
<evidence type="ECO:0000313" key="2">
    <source>
        <dbReference type="EMBL" id="PLW86628.1"/>
    </source>
</evidence>
<feature type="region of interest" description="Disordered" evidence="1">
    <location>
        <begin position="58"/>
        <end position="84"/>
    </location>
</feature>
<name>A0AAP8SP00_9GAMM</name>
<dbReference type="KEGG" id="hja:BST95_10515"/>
<reference evidence="2 3" key="1">
    <citation type="submission" date="2018-01" db="EMBL/GenBank/DDBJ databases">
        <title>The draft genome sequence of Halioglobus japonicus S1-36.</title>
        <authorList>
            <person name="Du Z.-J."/>
            <person name="Shi M.-J."/>
        </authorList>
    </citation>
    <scope>NUCLEOTIDE SEQUENCE [LARGE SCALE GENOMIC DNA]</scope>
    <source>
        <strain evidence="2 3">S1-36</strain>
    </source>
</reference>